<dbReference type="GO" id="GO:0004672">
    <property type="term" value="F:protein kinase activity"/>
    <property type="evidence" value="ECO:0007669"/>
    <property type="project" value="InterPro"/>
</dbReference>
<dbReference type="PANTHER" id="PTHR24418">
    <property type="entry name" value="TYROSINE-PROTEIN KINASE"/>
    <property type="match status" value="1"/>
</dbReference>
<dbReference type="EMBL" id="WTPW01000020">
    <property type="protein sequence ID" value="KAF0558602.1"/>
    <property type="molecule type" value="Genomic_DNA"/>
</dbReference>
<gene>
    <name evidence="4" type="ORF">F8M41_008523</name>
</gene>
<keyword evidence="2" id="KW-0067">ATP-binding</keyword>
<dbReference type="SUPFAM" id="SSF56112">
    <property type="entry name" value="Protein kinase-like (PK-like)"/>
    <property type="match status" value="1"/>
</dbReference>
<evidence type="ECO:0000313" key="4">
    <source>
        <dbReference type="EMBL" id="KAF0558602.1"/>
    </source>
</evidence>
<keyword evidence="5" id="KW-1185">Reference proteome</keyword>
<organism evidence="4 5">
    <name type="scientific">Gigaspora margarita</name>
    <dbReference type="NCBI Taxonomy" id="4874"/>
    <lineage>
        <taxon>Eukaryota</taxon>
        <taxon>Fungi</taxon>
        <taxon>Fungi incertae sedis</taxon>
        <taxon>Mucoromycota</taxon>
        <taxon>Glomeromycotina</taxon>
        <taxon>Glomeromycetes</taxon>
        <taxon>Diversisporales</taxon>
        <taxon>Gigasporaceae</taxon>
        <taxon>Gigaspora</taxon>
    </lineage>
</organism>
<keyword evidence="1" id="KW-0547">Nucleotide-binding</keyword>
<accession>A0A8H4B485</accession>
<evidence type="ECO:0000259" key="3">
    <source>
        <dbReference type="PROSITE" id="PS50011"/>
    </source>
</evidence>
<dbReference type="PIRSF" id="PIRSF000654">
    <property type="entry name" value="Integrin-linked_kinase"/>
    <property type="match status" value="1"/>
</dbReference>
<reference evidence="4 5" key="1">
    <citation type="journal article" date="2019" name="Environ. Microbiol.">
        <title>At the nexus of three kingdoms: the genome of the mycorrhizal fungus Gigaspora margarita provides insights into plant, endobacterial and fungal interactions.</title>
        <authorList>
            <person name="Venice F."/>
            <person name="Ghignone S."/>
            <person name="Salvioli di Fossalunga A."/>
            <person name="Amselem J."/>
            <person name="Novero M."/>
            <person name="Xianan X."/>
            <person name="Sedzielewska Toro K."/>
            <person name="Morin E."/>
            <person name="Lipzen A."/>
            <person name="Grigoriev I.V."/>
            <person name="Henrissat B."/>
            <person name="Martin F.M."/>
            <person name="Bonfante P."/>
        </authorList>
    </citation>
    <scope>NUCLEOTIDE SEQUENCE [LARGE SCALE GENOMIC DNA]</scope>
    <source>
        <strain evidence="4 5">BEG34</strain>
    </source>
</reference>
<keyword evidence="4" id="KW-0418">Kinase</keyword>
<proteinExistence type="predicted"/>
<dbReference type="GO" id="GO:0005524">
    <property type="term" value="F:ATP binding"/>
    <property type="evidence" value="ECO:0007669"/>
    <property type="project" value="UniProtKB-KW"/>
</dbReference>
<keyword evidence="4" id="KW-0808">Transferase</keyword>
<dbReference type="InterPro" id="IPR000719">
    <property type="entry name" value="Prot_kinase_dom"/>
</dbReference>
<dbReference type="Pfam" id="PF07714">
    <property type="entry name" value="PK_Tyr_Ser-Thr"/>
    <property type="match status" value="1"/>
</dbReference>
<evidence type="ECO:0000256" key="2">
    <source>
        <dbReference type="ARBA" id="ARBA00022840"/>
    </source>
</evidence>
<feature type="domain" description="Protein kinase" evidence="3">
    <location>
        <begin position="19"/>
        <end position="275"/>
    </location>
</feature>
<dbReference type="Gene3D" id="1.10.510.10">
    <property type="entry name" value="Transferase(Phosphotransferase) domain 1"/>
    <property type="match status" value="1"/>
</dbReference>
<evidence type="ECO:0000256" key="1">
    <source>
        <dbReference type="ARBA" id="ARBA00022741"/>
    </source>
</evidence>
<dbReference type="AlphaFoldDB" id="A0A8H4B485"/>
<dbReference type="Proteomes" id="UP000439903">
    <property type="component" value="Unassembled WGS sequence"/>
</dbReference>
<protein>
    <submittedName>
        <fullName evidence="4">Kinase-like protein</fullName>
    </submittedName>
</protein>
<dbReference type="PRINTS" id="PR00109">
    <property type="entry name" value="TYRKINASE"/>
</dbReference>
<evidence type="ECO:0000313" key="5">
    <source>
        <dbReference type="Proteomes" id="UP000439903"/>
    </source>
</evidence>
<comment type="caution">
    <text evidence="4">The sequence shown here is derived from an EMBL/GenBank/DDBJ whole genome shotgun (WGS) entry which is preliminary data.</text>
</comment>
<dbReference type="InterPro" id="IPR050198">
    <property type="entry name" value="Non-receptor_tyrosine_kinases"/>
</dbReference>
<dbReference type="PROSITE" id="PS50011">
    <property type="entry name" value="PROTEIN_KINASE_DOM"/>
    <property type="match status" value="1"/>
</dbReference>
<dbReference type="OrthoDB" id="10261027at2759"/>
<dbReference type="InterPro" id="IPR011009">
    <property type="entry name" value="Kinase-like_dom_sf"/>
</dbReference>
<name>A0A8H4B485_GIGMA</name>
<dbReference type="InterPro" id="IPR001245">
    <property type="entry name" value="Ser-Thr/Tyr_kinase_cat_dom"/>
</dbReference>
<sequence length="287" mass="33415">MYQITSDCKKLKEIPYDSLVIKKKLGRRDFGTVYQAHSSLLGYVVIKEIEEATMDENAQKLLINELKRLNESNHERIIKFYGISLDKKKKSCYLISEFANNGTLREYLQKNKVEWPEKIQLASQISKGMYYLHRIGIIHRNLHTSNILIHNRNVKISDFGISKNLDSIAATSSKKPYGVIPFIDPCKLEDPGYPYDKRSDVYSIGVLLWEISSNGQPPFDQNYVYDLPLRIIQGLRENPIEGTPERYINLYSNCWDYEPDKRPLTIQILQQLNYLDPKMIALMRALF</sequence>